<dbReference type="GO" id="GO:0051213">
    <property type="term" value="F:dioxygenase activity"/>
    <property type="evidence" value="ECO:0007669"/>
    <property type="project" value="UniProtKB-KW"/>
</dbReference>
<dbReference type="VEuPathDB" id="FungiDB:I303_06314"/>
<dbReference type="RefSeq" id="XP_018261869.1">
    <property type="nucleotide sequence ID" value="XM_018409596.1"/>
</dbReference>
<dbReference type="STRING" id="1296121.A0A1A6A1U8"/>
<reference evidence="9" key="3">
    <citation type="submission" date="2024-02" db="EMBL/GenBank/DDBJ databases">
        <title>Comparative genomics of Cryptococcus and Kwoniella reveals pathogenesis evolution and contrasting modes of karyotype evolution via chromosome fusion or intercentromeric recombination.</title>
        <authorList>
            <person name="Coelho M.A."/>
            <person name="David-Palma M."/>
            <person name="Shea T."/>
            <person name="Bowers K."/>
            <person name="McGinley-Smith S."/>
            <person name="Mohammad A.W."/>
            <person name="Gnirke A."/>
            <person name="Yurkov A.M."/>
            <person name="Nowrousian M."/>
            <person name="Sun S."/>
            <person name="Cuomo C.A."/>
            <person name="Heitman J."/>
        </authorList>
    </citation>
    <scope>NUCLEOTIDE SEQUENCE</scope>
    <source>
        <strain evidence="9">CBS 10117</strain>
    </source>
</reference>
<keyword evidence="4" id="KW-0479">Metal-binding</keyword>
<evidence type="ECO:0000256" key="2">
    <source>
        <dbReference type="ARBA" id="ARBA00005830"/>
    </source>
</evidence>
<dbReference type="PANTHER" id="PTHR20883">
    <property type="entry name" value="PHYTANOYL-COA DIOXYGENASE DOMAIN CONTAINING 1"/>
    <property type="match status" value="1"/>
</dbReference>
<dbReference type="KEGG" id="kdj:28970013"/>
<gene>
    <name evidence="8" type="ORF">I303_06314</name>
    <name evidence="9" type="ORF">I303_106294</name>
</gene>
<evidence type="ECO:0000256" key="7">
    <source>
        <dbReference type="ARBA" id="ARBA00023004"/>
    </source>
</evidence>
<sequence length="310" mass="34066">MVSTTPPTVQTIPASSPIEKILEILHRDGVIVLSDYATEAEIDALNAKAAPHFDKAEREFKPDDKVKGFRASNTTVFYDLIGAVPEDTCKLLQRKVWHQVMAEFLSPETWEWYGEKKETRKGSYWLHTSIAYKVGPGAGNQVLHRDSNSSMVQRTGPETPATMVSTFVAGVDVTAKNGGTHVIPGSHLWPQDRAPKQEDCCTVEMKKGSLGIWLGNIFHGAGSNTCDPSDPDALRIIYGLFATSDNFRQGENTVLACKPEEYMKMPPEVLKVLGFYKGSSGTGALGGKDPVKTWAGLKDYQGGEWIYQPN</sequence>
<dbReference type="Pfam" id="PF05721">
    <property type="entry name" value="PhyH"/>
    <property type="match status" value="1"/>
</dbReference>
<evidence type="ECO:0000256" key="6">
    <source>
        <dbReference type="ARBA" id="ARBA00023002"/>
    </source>
</evidence>
<comment type="similarity">
    <text evidence="2">Belongs to the PhyH family.</text>
</comment>
<keyword evidence="5" id="KW-0223">Dioxygenase</keyword>
<evidence type="ECO:0000256" key="5">
    <source>
        <dbReference type="ARBA" id="ARBA00022964"/>
    </source>
</evidence>
<evidence type="ECO:0000256" key="4">
    <source>
        <dbReference type="ARBA" id="ARBA00022723"/>
    </source>
</evidence>
<dbReference type="Gene3D" id="2.60.120.620">
    <property type="entry name" value="q2cbj1_9rhob like domain"/>
    <property type="match status" value="1"/>
</dbReference>
<dbReference type="PANTHER" id="PTHR20883:SF45">
    <property type="entry name" value="PHYTANOYL-COA DIOXYGENASE FAMILY PROTEIN"/>
    <property type="match status" value="1"/>
</dbReference>
<dbReference type="EMBL" id="CP144536">
    <property type="protein sequence ID" value="WWC63689.1"/>
    <property type="molecule type" value="Genomic_DNA"/>
</dbReference>
<evidence type="ECO:0000313" key="8">
    <source>
        <dbReference type="EMBL" id="OBR84027.1"/>
    </source>
</evidence>
<keyword evidence="10" id="KW-1185">Reference proteome</keyword>
<protein>
    <recommendedName>
        <fullName evidence="11">Phytanoyl-CoA dioxygenase</fullName>
    </recommendedName>
</protein>
<comment type="subunit">
    <text evidence="3">Homodimer.</text>
</comment>
<dbReference type="SUPFAM" id="SSF51197">
    <property type="entry name" value="Clavaminate synthase-like"/>
    <property type="match status" value="1"/>
</dbReference>
<comment type="cofactor">
    <cofactor evidence="1">
        <name>Fe cation</name>
        <dbReference type="ChEBI" id="CHEBI:24875"/>
    </cofactor>
</comment>
<evidence type="ECO:0000313" key="9">
    <source>
        <dbReference type="EMBL" id="WWC63689.1"/>
    </source>
</evidence>
<name>A0A1A6A1U8_9TREE</name>
<evidence type="ECO:0000313" key="10">
    <source>
        <dbReference type="Proteomes" id="UP000078595"/>
    </source>
</evidence>
<organism evidence="8">
    <name type="scientific">Kwoniella dejecticola CBS 10117</name>
    <dbReference type="NCBI Taxonomy" id="1296121"/>
    <lineage>
        <taxon>Eukaryota</taxon>
        <taxon>Fungi</taxon>
        <taxon>Dikarya</taxon>
        <taxon>Basidiomycota</taxon>
        <taxon>Agaricomycotina</taxon>
        <taxon>Tremellomycetes</taxon>
        <taxon>Tremellales</taxon>
        <taxon>Cryptococcaceae</taxon>
        <taxon>Kwoniella</taxon>
    </lineage>
</organism>
<dbReference type="GeneID" id="28970013"/>
<keyword evidence="6" id="KW-0560">Oxidoreductase</keyword>
<dbReference type="GO" id="GO:0046872">
    <property type="term" value="F:metal ion binding"/>
    <property type="evidence" value="ECO:0007669"/>
    <property type="project" value="UniProtKB-KW"/>
</dbReference>
<evidence type="ECO:0000256" key="1">
    <source>
        <dbReference type="ARBA" id="ARBA00001962"/>
    </source>
</evidence>
<dbReference type="Proteomes" id="UP000078595">
    <property type="component" value="Chromosome 7"/>
</dbReference>
<dbReference type="AlphaFoldDB" id="A0A1A6A1U8"/>
<dbReference type="InterPro" id="IPR008775">
    <property type="entry name" value="Phytyl_CoA_dOase-like"/>
</dbReference>
<reference evidence="8" key="1">
    <citation type="submission" date="2013-07" db="EMBL/GenBank/DDBJ databases">
        <title>The Genome Sequence of Cryptococcus dejecticola CBS10117.</title>
        <authorList>
            <consortium name="The Broad Institute Genome Sequencing Platform"/>
            <person name="Cuomo C."/>
            <person name="Litvintseva A."/>
            <person name="Chen Y."/>
            <person name="Heitman J."/>
            <person name="Sun S."/>
            <person name="Springer D."/>
            <person name="Dromer F."/>
            <person name="Young S.K."/>
            <person name="Zeng Q."/>
            <person name="Gargeya S."/>
            <person name="Fitzgerald M."/>
            <person name="Abouelleil A."/>
            <person name="Alvarado L."/>
            <person name="Berlin A.M."/>
            <person name="Chapman S.B."/>
            <person name="Dewar J."/>
            <person name="Goldberg J."/>
            <person name="Griggs A."/>
            <person name="Gujja S."/>
            <person name="Hansen M."/>
            <person name="Howarth C."/>
            <person name="Imamovic A."/>
            <person name="Larimer J."/>
            <person name="McCowan C."/>
            <person name="Murphy C."/>
            <person name="Pearson M."/>
            <person name="Priest M."/>
            <person name="Roberts A."/>
            <person name="Saif S."/>
            <person name="Shea T."/>
            <person name="Sykes S."/>
            <person name="Wortman J."/>
            <person name="Nusbaum C."/>
            <person name="Birren B."/>
        </authorList>
    </citation>
    <scope>NUCLEOTIDE SEQUENCE [LARGE SCALE GENOMIC DNA]</scope>
    <source>
        <strain evidence="8">CBS 10117</strain>
    </source>
</reference>
<evidence type="ECO:0008006" key="11">
    <source>
        <dbReference type="Google" id="ProtNLM"/>
    </source>
</evidence>
<dbReference type="OrthoDB" id="2558768at2759"/>
<accession>A0A1A6A1U8</accession>
<dbReference type="EMBL" id="KI894033">
    <property type="protein sequence ID" value="OBR84027.1"/>
    <property type="molecule type" value="Genomic_DNA"/>
</dbReference>
<keyword evidence="7" id="KW-0408">Iron</keyword>
<evidence type="ECO:0000256" key="3">
    <source>
        <dbReference type="ARBA" id="ARBA00011738"/>
    </source>
</evidence>
<reference evidence="9" key="2">
    <citation type="submission" date="2013-07" db="EMBL/GenBank/DDBJ databases">
        <authorList>
            <consortium name="The Broad Institute Genome Sequencing Platform"/>
            <person name="Cuomo C."/>
            <person name="Litvintseva A."/>
            <person name="Chen Y."/>
            <person name="Heitman J."/>
            <person name="Sun S."/>
            <person name="Springer D."/>
            <person name="Dromer F."/>
            <person name="Young S.K."/>
            <person name="Zeng Q."/>
            <person name="Gargeya S."/>
            <person name="Fitzgerald M."/>
            <person name="Abouelleil A."/>
            <person name="Alvarado L."/>
            <person name="Berlin A.M."/>
            <person name="Chapman S.B."/>
            <person name="Dewar J."/>
            <person name="Goldberg J."/>
            <person name="Griggs A."/>
            <person name="Gujja S."/>
            <person name="Hansen M."/>
            <person name="Howarth C."/>
            <person name="Imamovic A."/>
            <person name="Larimer J."/>
            <person name="McCowan C."/>
            <person name="Murphy C."/>
            <person name="Pearson M."/>
            <person name="Priest M."/>
            <person name="Roberts A."/>
            <person name="Saif S."/>
            <person name="Shea T."/>
            <person name="Sykes S."/>
            <person name="Wortman J."/>
            <person name="Nusbaum C."/>
            <person name="Birren B."/>
        </authorList>
    </citation>
    <scope>NUCLEOTIDE SEQUENCE</scope>
    <source>
        <strain evidence="9">CBS 10117</strain>
    </source>
</reference>
<proteinExistence type="inferred from homology"/>